<reference evidence="1 2" key="1">
    <citation type="journal article" date="2016" name="Front. Microbiol.">
        <title>Genomic Resource of Rice Seed Associated Bacteria.</title>
        <authorList>
            <person name="Midha S."/>
            <person name="Bansal K."/>
            <person name="Sharma S."/>
            <person name="Kumar N."/>
            <person name="Patil P.P."/>
            <person name="Chaudhry V."/>
            <person name="Patil P.B."/>
        </authorList>
    </citation>
    <scope>NUCLEOTIDE SEQUENCE [LARGE SCALE GENOMIC DNA]</scope>
    <source>
        <strain evidence="1 2">NS184</strain>
    </source>
</reference>
<dbReference type="EMBL" id="LDQC01000042">
    <property type="protein sequence ID" value="KTR07223.1"/>
    <property type="molecule type" value="Genomic_DNA"/>
</dbReference>
<evidence type="ECO:0000313" key="2">
    <source>
        <dbReference type="Proteomes" id="UP000078252"/>
    </source>
</evidence>
<dbReference type="Gene3D" id="1.10.10.60">
    <property type="entry name" value="Homeodomain-like"/>
    <property type="match status" value="1"/>
</dbReference>
<dbReference type="PATRIC" id="fig|33881.3.peg.1934"/>
<dbReference type="GO" id="GO:0003677">
    <property type="term" value="F:DNA binding"/>
    <property type="evidence" value="ECO:0007669"/>
    <property type="project" value="InterPro"/>
</dbReference>
<organism evidence="1 2">
    <name type="scientific">Curtobacterium luteum</name>
    <dbReference type="NCBI Taxonomy" id="33881"/>
    <lineage>
        <taxon>Bacteria</taxon>
        <taxon>Bacillati</taxon>
        <taxon>Actinomycetota</taxon>
        <taxon>Actinomycetes</taxon>
        <taxon>Micrococcales</taxon>
        <taxon>Microbacteriaceae</taxon>
        <taxon>Curtobacterium</taxon>
    </lineage>
</organism>
<dbReference type="STRING" id="33881.NS184_08055"/>
<comment type="caution">
    <text evidence="1">The sequence shown here is derived from an EMBL/GenBank/DDBJ whole genome shotgun (WGS) entry which is preliminary data.</text>
</comment>
<dbReference type="InterPro" id="IPR009057">
    <property type="entry name" value="Homeodomain-like_sf"/>
</dbReference>
<name>A0A175RUW4_9MICO</name>
<dbReference type="GO" id="GO:0004803">
    <property type="term" value="F:transposase activity"/>
    <property type="evidence" value="ECO:0007669"/>
    <property type="project" value="InterPro"/>
</dbReference>
<dbReference type="SUPFAM" id="SSF46689">
    <property type="entry name" value="Homeodomain-like"/>
    <property type="match status" value="1"/>
</dbReference>
<dbReference type="AlphaFoldDB" id="A0A175RUW4"/>
<sequence>MAKPYPEEFRRDVIAVARRGEIPLTQVAKDFGISEGTETHWLRRADIDDGVKSGTTTTENVELRELRKRNRLLKQENEVLRRAAAYLSQAHLPK</sequence>
<protein>
    <submittedName>
        <fullName evidence="1">Transposase</fullName>
    </submittedName>
</protein>
<dbReference type="GO" id="GO:0006313">
    <property type="term" value="P:DNA transposition"/>
    <property type="evidence" value="ECO:0007669"/>
    <property type="project" value="InterPro"/>
</dbReference>
<evidence type="ECO:0000313" key="1">
    <source>
        <dbReference type="EMBL" id="KTR07223.1"/>
    </source>
</evidence>
<accession>A0A175RUW4</accession>
<gene>
    <name evidence="1" type="ORF">NS184_08055</name>
</gene>
<dbReference type="Proteomes" id="UP000078252">
    <property type="component" value="Unassembled WGS sequence"/>
</dbReference>
<proteinExistence type="predicted"/>